<dbReference type="HAMAP" id="MF_03109">
    <property type="entry name" value="Sey1"/>
    <property type="match status" value="1"/>
</dbReference>
<feature type="region of interest" description="Disordered" evidence="11">
    <location>
        <begin position="746"/>
        <end position="800"/>
    </location>
</feature>
<evidence type="ECO:0000256" key="10">
    <source>
        <dbReference type="HAMAP-Rule" id="MF_03109"/>
    </source>
</evidence>
<reference evidence="15 17" key="2">
    <citation type="submission" date="2018-03" db="EMBL/GenBank/DDBJ databases">
        <authorList>
            <person name="Fogelqvist J."/>
        </authorList>
    </citation>
    <scope>NUCLEOTIDE SEQUENCE [LARGE SCALE GENOMIC DNA]</scope>
</reference>
<dbReference type="InterPro" id="IPR008803">
    <property type="entry name" value="RHD3/Sey1"/>
</dbReference>
<dbReference type="Pfam" id="PF20428">
    <property type="entry name" value="Sey1_3HB"/>
    <property type="match status" value="2"/>
</dbReference>
<feature type="transmembrane region" description="Helical" evidence="12">
    <location>
        <begin position="703"/>
        <end position="721"/>
    </location>
</feature>
<evidence type="ECO:0000256" key="4">
    <source>
        <dbReference type="ARBA" id="ARBA00022801"/>
    </source>
</evidence>
<dbReference type="Pfam" id="PF05879">
    <property type="entry name" value="RHD3_GTPase"/>
    <property type="match status" value="1"/>
</dbReference>
<dbReference type="Proteomes" id="UP000039324">
    <property type="component" value="Unassembled WGS sequence"/>
</dbReference>
<name>A0A0G4J7D5_PLABS</name>
<dbReference type="GO" id="GO:0005525">
    <property type="term" value="F:GTP binding"/>
    <property type="evidence" value="ECO:0007669"/>
    <property type="project" value="UniProtKB-UniRule"/>
</dbReference>
<evidence type="ECO:0000256" key="3">
    <source>
        <dbReference type="ARBA" id="ARBA00022741"/>
    </source>
</evidence>
<evidence type="ECO:0000313" key="16">
    <source>
        <dbReference type="Proteomes" id="UP000039324"/>
    </source>
</evidence>
<dbReference type="OMA" id="PIIKMTE"/>
<feature type="topological domain" description="Lumenal" evidence="10">
    <location>
        <begin position="700"/>
        <end position="702"/>
    </location>
</feature>
<sequence length="800" mass="88970">MAASDYLMAARSSADGPRSLIHVVDKEGEFCSTAGGITSFLDVHGLLDRGTDYTVVGIMGAQSSGKSTLLNILFGTCFEELNSQAGRQMTTKGVWFGSSPKVSNVLVMDLEGTDSVTRGQERHPFERQSALLALSVAEVLIINMWQHDIGRYVASNYGVLSTIFEVNLQLLAEEIRSSKSPPNRTLLLFTIRDHVESESPISVISKQLRADVERIWSEMKMPAGLSHLKLSTMFDIEFVALPHKRYESEQFNSQVDALRLRFTDPSSPGYIFGPERRLQKTVSVPATGLGHYVETIWSTIKSHADLNLPSQKEMLAIFRCDELFTQISDQFESALEELRGLVETCYQEDFKKCATALLSSSLTAFDDAATGYHAGTVARKRGELQARLIEHLKPLWALQLGHAKALALAEFKTKADSALPKQKASDRFGEIISDCRRAAKQRLEELAAKSVIDSASGWSRDSFVSQLQADIDDCVEQLKQLQVTRLADEVRVKVRRHLLPQCDRIFELAPETMWDDVRDAYEQWLSELQGGTLDRKLSSLSLDASRAEKFRSDAATDALLQLHEEATKHAAFVKHKMIRLFDQRFRLDASGLPRVWHQERDIRKFYIAARDHALSLLSLFSKFQLGRDSDKSPKKGGMLPTLISESEQAALRTDFQRSCEDALNAAEASRARALHMTSTPAWVLPLILVLGWNEAMTILQHPLLLFLIILIGAALGVIWYLDMWGPAMAMGKIVVRQVTSAVMAHLDGQPGRQTPDSIELSSSARRASPRKPDRSPRRSKSPLASSSPLGARVTAAHGPK</sequence>
<dbReference type="SUPFAM" id="SSF52540">
    <property type="entry name" value="P-loop containing nucleoside triphosphate hydrolases"/>
    <property type="match status" value="1"/>
</dbReference>
<dbReference type="InterPro" id="IPR027417">
    <property type="entry name" value="P-loop_NTPase"/>
</dbReference>
<dbReference type="InterPro" id="IPR030386">
    <property type="entry name" value="G_GB1_RHD3_dom"/>
</dbReference>
<keyword evidence="8 10" id="KW-0472">Membrane</keyword>
<dbReference type="EMBL" id="OVEO01000004">
    <property type="protein sequence ID" value="SPQ95668.1"/>
    <property type="molecule type" value="Genomic_DNA"/>
</dbReference>
<keyword evidence="16" id="KW-1185">Reference proteome</keyword>
<evidence type="ECO:0000259" key="13">
    <source>
        <dbReference type="PROSITE" id="PS51715"/>
    </source>
</evidence>
<feature type="topological domain" description="Cytoplasmic" evidence="10">
    <location>
        <begin position="1"/>
        <end position="678"/>
    </location>
</feature>
<keyword evidence="7 10" id="KW-0342">GTP-binding</keyword>
<evidence type="ECO:0000256" key="5">
    <source>
        <dbReference type="ARBA" id="ARBA00022824"/>
    </source>
</evidence>
<feature type="domain" description="GB1/RHD3-type G" evidence="13">
    <location>
        <begin position="50"/>
        <end position="276"/>
    </location>
</feature>
<accession>A0A0G4J7D5</accession>
<organism evidence="14 16">
    <name type="scientific">Plasmodiophora brassicae</name>
    <name type="common">Clubroot disease agent</name>
    <dbReference type="NCBI Taxonomy" id="37360"/>
    <lineage>
        <taxon>Eukaryota</taxon>
        <taxon>Sar</taxon>
        <taxon>Rhizaria</taxon>
        <taxon>Endomyxa</taxon>
        <taxon>Phytomyxea</taxon>
        <taxon>Plasmodiophorida</taxon>
        <taxon>Plasmodiophoridae</taxon>
        <taxon>Plasmodiophora</taxon>
    </lineage>
</organism>
<keyword evidence="15" id="KW-0496">Mitochondrion</keyword>
<gene>
    <name evidence="14" type="ORF">PBRA_003197</name>
    <name evidence="15" type="ORF">PLBR_LOCUS2883</name>
</gene>
<comment type="similarity">
    <text evidence="10">Belongs to the TRAFAC class dynamin-like GTPase superfamily. GB1/RHD3 GTPase family. RHD3 subfamily.</text>
</comment>
<dbReference type="STRING" id="37360.A0A0G4J7D5"/>
<dbReference type="EC" id="3.6.5.-" evidence="10"/>
<evidence type="ECO:0000313" key="15">
    <source>
        <dbReference type="EMBL" id="SPQ95668.1"/>
    </source>
</evidence>
<evidence type="ECO:0000256" key="7">
    <source>
        <dbReference type="ARBA" id="ARBA00023134"/>
    </source>
</evidence>
<evidence type="ECO:0000256" key="1">
    <source>
        <dbReference type="ARBA" id="ARBA00004477"/>
    </source>
</evidence>
<feature type="binding site" evidence="10">
    <location>
        <begin position="60"/>
        <end position="67"/>
    </location>
    <ligand>
        <name>GTP</name>
        <dbReference type="ChEBI" id="CHEBI:37565"/>
    </ligand>
</feature>
<dbReference type="PANTHER" id="PTHR45923">
    <property type="entry name" value="PROTEIN SEY1"/>
    <property type="match status" value="1"/>
</dbReference>
<dbReference type="Proteomes" id="UP000290189">
    <property type="component" value="Unassembled WGS sequence"/>
</dbReference>
<comment type="function">
    <text evidence="10">Probable GTP-binding protein that may be involved in cell development.</text>
</comment>
<dbReference type="GO" id="GO:0003924">
    <property type="term" value="F:GTPase activity"/>
    <property type="evidence" value="ECO:0007669"/>
    <property type="project" value="UniProtKB-UniRule"/>
</dbReference>
<evidence type="ECO:0000256" key="8">
    <source>
        <dbReference type="ARBA" id="ARBA00023136"/>
    </source>
</evidence>
<dbReference type="OrthoDB" id="1597724at2759"/>
<keyword evidence="6 10" id="KW-1133">Transmembrane helix</keyword>
<dbReference type="FunFam" id="3.40.50.300:FF:000727">
    <property type="entry name" value="Protein SEY1 homolog"/>
    <property type="match status" value="1"/>
</dbReference>
<keyword evidence="3 10" id="KW-0547">Nucleotide-binding</keyword>
<comment type="function">
    <text evidence="9">Probable GTP-binding protein involved in generating and maintaining the structure of the tubular endoplasmic reticulum network.</text>
</comment>
<geneLocation type="mitochondrion" evidence="15"/>
<feature type="compositionally biased region" description="Polar residues" evidence="11">
    <location>
        <begin position="751"/>
        <end position="760"/>
    </location>
</feature>
<dbReference type="Gene3D" id="3.40.50.300">
    <property type="entry name" value="P-loop containing nucleotide triphosphate hydrolases"/>
    <property type="match status" value="1"/>
</dbReference>
<dbReference type="PROSITE" id="PS51715">
    <property type="entry name" value="G_GB1_RHD3"/>
    <property type="match status" value="1"/>
</dbReference>
<evidence type="ECO:0000256" key="9">
    <source>
        <dbReference type="ARBA" id="ARBA00029381"/>
    </source>
</evidence>
<dbReference type="EMBL" id="CDSF01000144">
    <property type="protein sequence ID" value="CEP03437.1"/>
    <property type="molecule type" value="Genomic_DNA"/>
</dbReference>
<dbReference type="PANTHER" id="PTHR45923:SF2">
    <property type="entry name" value="PROTEIN SEY1"/>
    <property type="match status" value="1"/>
</dbReference>
<keyword evidence="2 10" id="KW-0812">Transmembrane</keyword>
<dbReference type="InterPro" id="IPR046758">
    <property type="entry name" value="Sey1/RHD3-like_3HB"/>
</dbReference>
<comment type="subcellular location">
    <subcellularLocation>
        <location evidence="1 10">Endoplasmic reticulum membrane</location>
        <topology evidence="1 10">Multi-pass membrane protein</topology>
    </subcellularLocation>
</comment>
<proteinExistence type="inferred from homology"/>
<dbReference type="AlphaFoldDB" id="A0A0G4J7D5"/>
<evidence type="ECO:0000256" key="2">
    <source>
        <dbReference type="ARBA" id="ARBA00022692"/>
    </source>
</evidence>
<keyword evidence="4 10" id="KW-0378">Hydrolase</keyword>
<dbReference type="GO" id="GO:0005789">
    <property type="term" value="C:endoplasmic reticulum membrane"/>
    <property type="evidence" value="ECO:0007669"/>
    <property type="project" value="UniProtKB-SubCell"/>
</dbReference>
<feature type="topological domain" description="Cytoplasmic" evidence="10">
    <location>
        <begin position="724"/>
        <end position="800"/>
    </location>
</feature>
<dbReference type="CDD" id="cd01851">
    <property type="entry name" value="GBP"/>
    <property type="match status" value="1"/>
</dbReference>
<dbReference type="GO" id="GO:0016320">
    <property type="term" value="P:endoplasmic reticulum membrane fusion"/>
    <property type="evidence" value="ECO:0007669"/>
    <property type="project" value="TreeGrafter"/>
</dbReference>
<evidence type="ECO:0000313" key="14">
    <source>
        <dbReference type="EMBL" id="CEP03437.1"/>
    </source>
</evidence>
<evidence type="ECO:0000313" key="17">
    <source>
        <dbReference type="Proteomes" id="UP000290189"/>
    </source>
</evidence>
<evidence type="ECO:0000256" key="11">
    <source>
        <dbReference type="SAM" id="MobiDB-lite"/>
    </source>
</evidence>
<evidence type="ECO:0000256" key="12">
    <source>
        <dbReference type="SAM" id="Phobius"/>
    </source>
</evidence>
<keyword evidence="5 10" id="KW-0256">Endoplasmic reticulum</keyword>
<protein>
    <recommendedName>
        <fullName evidence="10">Protein SEY1 homolog</fullName>
        <ecNumber evidence="10">3.6.5.-</ecNumber>
    </recommendedName>
</protein>
<reference evidence="14 16" key="1">
    <citation type="submission" date="2015-02" db="EMBL/GenBank/DDBJ databases">
        <authorList>
            <person name="Chooi Y.-H."/>
        </authorList>
    </citation>
    <scope>NUCLEOTIDE SEQUENCE [LARGE SCALE GENOMIC DNA]</scope>
    <source>
        <strain evidence="14">E3</strain>
    </source>
</reference>
<evidence type="ECO:0000256" key="6">
    <source>
        <dbReference type="ARBA" id="ARBA00022989"/>
    </source>
</evidence>